<protein>
    <submittedName>
        <fullName evidence="2">Uncharacterized protein</fullName>
    </submittedName>
</protein>
<organism evidence="2 3">
    <name type="scientific">Lymnaea stagnalis</name>
    <name type="common">Great pond snail</name>
    <name type="synonym">Helix stagnalis</name>
    <dbReference type="NCBI Taxonomy" id="6523"/>
    <lineage>
        <taxon>Eukaryota</taxon>
        <taxon>Metazoa</taxon>
        <taxon>Spiralia</taxon>
        <taxon>Lophotrochozoa</taxon>
        <taxon>Mollusca</taxon>
        <taxon>Gastropoda</taxon>
        <taxon>Heterobranchia</taxon>
        <taxon>Euthyneura</taxon>
        <taxon>Panpulmonata</taxon>
        <taxon>Hygrophila</taxon>
        <taxon>Lymnaeoidea</taxon>
        <taxon>Lymnaeidae</taxon>
        <taxon>Lymnaea</taxon>
    </lineage>
</organism>
<name>A0AAV2HJH9_LYMST</name>
<gene>
    <name evidence="2" type="ORF">GSLYS_00007602001</name>
</gene>
<accession>A0AAV2HJH9</accession>
<sequence length="158" mass="17850">MDASYIKYGIQETSDRMSDVELGEELHLPVQEQTRSEDEIDLGGEAFWHSQPRTPAMSIRQCSGDGRQRSANRKVIQNNETTDGALNTQTNSNYSVQEIGDRISDVQLEHGPVQEEAGSEDIAQVLQIRLTGRQEEARSEDIAQVLQIRFPNRPEPRQ</sequence>
<feature type="region of interest" description="Disordered" evidence="1">
    <location>
        <begin position="51"/>
        <end position="70"/>
    </location>
</feature>
<evidence type="ECO:0000313" key="2">
    <source>
        <dbReference type="EMBL" id="CAL1533642.1"/>
    </source>
</evidence>
<comment type="caution">
    <text evidence="2">The sequence shown here is derived from an EMBL/GenBank/DDBJ whole genome shotgun (WGS) entry which is preliminary data.</text>
</comment>
<dbReference type="AlphaFoldDB" id="A0AAV2HJH9"/>
<dbReference type="Proteomes" id="UP001497497">
    <property type="component" value="Unassembled WGS sequence"/>
</dbReference>
<dbReference type="EMBL" id="CAXITT010000148">
    <property type="protein sequence ID" value="CAL1533642.1"/>
    <property type="molecule type" value="Genomic_DNA"/>
</dbReference>
<evidence type="ECO:0000256" key="1">
    <source>
        <dbReference type="SAM" id="MobiDB-lite"/>
    </source>
</evidence>
<keyword evidence="3" id="KW-1185">Reference proteome</keyword>
<proteinExistence type="predicted"/>
<evidence type="ECO:0000313" key="3">
    <source>
        <dbReference type="Proteomes" id="UP001497497"/>
    </source>
</evidence>
<reference evidence="2 3" key="1">
    <citation type="submission" date="2024-04" db="EMBL/GenBank/DDBJ databases">
        <authorList>
            <consortium name="Genoscope - CEA"/>
            <person name="William W."/>
        </authorList>
    </citation>
    <scope>NUCLEOTIDE SEQUENCE [LARGE SCALE GENOMIC DNA]</scope>
</reference>